<sequence length="348" mass="40667">MDVKSAFLNGYINEEVFVSQPPGFTDYHFPKHVYKLKKALYGLKQAPRQWYERLSKFLLSHDFSRGNVDKTLFIKQFKLDFRIVQIYVDDIIFGATNEQLCKEFSSMMRDEFEMSMMGELKFFLGLQILQLDERIKIHQMKYTKELLKKFKMDDAKEMKTPMHSSSALVLDEDSPNVDQTQYRAMIGSLLYLSASRPDIMFSVCVCARFQVELREVHLKAVKRILRYLKGIVNLGLCFRRSQYFSLLGYCDEDYVGDIWERKSTSGRCYFIGNFLVSWTSKRQSTIALSTCEAEYVSAGQCCTQLLWIKHQLKNYDIFEGNIPILYDNTAAINLSKNPVMHSRSKHKN</sequence>
<dbReference type="Pfam" id="PF07727">
    <property type="entry name" value="RVT_2"/>
    <property type="match status" value="1"/>
</dbReference>
<dbReference type="PANTHER" id="PTHR11439:SF483">
    <property type="entry name" value="PEPTIDE SYNTHASE GLIP-LIKE, PUTATIVE (AFU_ORTHOLOGUE AFUA_3G12920)-RELATED"/>
    <property type="match status" value="1"/>
</dbReference>
<dbReference type="EMBL" id="JBGMDY010000010">
    <property type="protein sequence ID" value="KAL2319362.1"/>
    <property type="molecule type" value="Genomic_DNA"/>
</dbReference>
<dbReference type="SUPFAM" id="SSF56672">
    <property type="entry name" value="DNA/RNA polymerases"/>
    <property type="match status" value="1"/>
</dbReference>
<comment type="caution">
    <text evidence="2">The sequence shown here is derived from an EMBL/GenBank/DDBJ whole genome shotgun (WGS) entry which is preliminary data.</text>
</comment>
<dbReference type="CDD" id="cd09272">
    <property type="entry name" value="RNase_HI_RT_Ty1"/>
    <property type="match status" value="1"/>
</dbReference>
<feature type="domain" description="Reverse transcriptase Ty1/copia-type" evidence="1">
    <location>
        <begin position="1"/>
        <end position="163"/>
    </location>
</feature>
<dbReference type="AlphaFoldDB" id="A0ABD1L766"/>
<reference evidence="2 3" key="1">
    <citation type="submission" date="2024-08" db="EMBL/GenBank/DDBJ databases">
        <title>Insights into the chromosomal genome structure of Flemingia macrophylla.</title>
        <authorList>
            <person name="Ding Y."/>
            <person name="Zhao Y."/>
            <person name="Bi W."/>
            <person name="Wu M."/>
            <person name="Zhao G."/>
            <person name="Gong Y."/>
            <person name="Li W."/>
            <person name="Zhang P."/>
        </authorList>
    </citation>
    <scope>NUCLEOTIDE SEQUENCE [LARGE SCALE GENOMIC DNA]</scope>
    <source>
        <strain evidence="2">DYQJB</strain>
        <tissue evidence="2">Leaf</tissue>
    </source>
</reference>
<name>A0ABD1L766_9FABA</name>
<protein>
    <recommendedName>
        <fullName evidence="1">Reverse transcriptase Ty1/copia-type domain-containing protein</fullName>
    </recommendedName>
</protein>
<organism evidence="2 3">
    <name type="scientific">Flemingia macrophylla</name>
    <dbReference type="NCBI Taxonomy" id="520843"/>
    <lineage>
        <taxon>Eukaryota</taxon>
        <taxon>Viridiplantae</taxon>
        <taxon>Streptophyta</taxon>
        <taxon>Embryophyta</taxon>
        <taxon>Tracheophyta</taxon>
        <taxon>Spermatophyta</taxon>
        <taxon>Magnoliopsida</taxon>
        <taxon>eudicotyledons</taxon>
        <taxon>Gunneridae</taxon>
        <taxon>Pentapetalae</taxon>
        <taxon>rosids</taxon>
        <taxon>fabids</taxon>
        <taxon>Fabales</taxon>
        <taxon>Fabaceae</taxon>
        <taxon>Papilionoideae</taxon>
        <taxon>50 kb inversion clade</taxon>
        <taxon>NPAAA clade</taxon>
        <taxon>indigoferoid/millettioid clade</taxon>
        <taxon>Phaseoleae</taxon>
        <taxon>Flemingia</taxon>
    </lineage>
</organism>
<dbReference type="InterPro" id="IPR043502">
    <property type="entry name" value="DNA/RNA_pol_sf"/>
</dbReference>
<evidence type="ECO:0000313" key="2">
    <source>
        <dbReference type="EMBL" id="KAL2319362.1"/>
    </source>
</evidence>
<evidence type="ECO:0000259" key="1">
    <source>
        <dbReference type="Pfam" id="PF07727"/>
    </source>
</evidence>
<dbReference type="Proteomes" id="UP001603857">
    <property type="component" value="Unassembled WGS sequence"/>
</dbReference>
<accession>A0ABD1L766</accession>
<dbReference type="InterPro" id="IPR013103">
    <property type="entry name" value="RVT_2"/>
</dbReference>
<dbReference type="PANTHER" id="PTHR11439">
    <property type="entry name" value="GAG-POL-RELATED RETROTRANSPOSON"/>
    <property type="match status" value="1"/>
</dbReference>
<keyword evidence="3" id="KW-1185">Reference proteome</keyword>
<evidence type="ECO:0000313" key="3">
    <source>
        <dbReference type="Proteomes" id="UP001603857"/>
    </source>
</evidence>
<proteinExistence type="predicted"/>
<gene>
    <name evidence="2" type="ORF">Fmac_028331</name>
</gene>